<dbReference type="Pfam" id="PF08238">
    <property type="entry name" value="Sel1"/>
    <property type="match status" value="3"/>
</dbReference>
<dbReference type="GO" id="GO:0032153">
    <property type="term" value="C:cell division site"/>
    <property type="evidence" value="ECO:0007669"/>
    <property type="project" value="TreeGrafter"/>
</dbReference>
<accession>A0A1Y2GVP3</accession>
<dbReference type="AlphaFoldDB" id="A0A1Y2GVP3"/>
<dbReference type="Proteomes" id="UP000193648">
    <property type="component" value="Unassembled WGS sequence"/>
</dbReference>
<keyword evidence="3" id="KW-1185">Reference proteome</keyword>
<protein>
    <recommendedName>
        <fullName evidence="4">HCP-like protein</fullName>
    </recommendedName>
</protein>
<organism evidence="2 3">
    <name type="scientific">Lobosporangium transversale</name>
    <dbReference type="NCBI Taxonomy" id="64571"/>
    <lineage>
        <taxon>Eukaryota</taxon>
        <taxon>Fungi</taxon>
        <taxon>Fungi incertae sedis</taxon>
        <taxon>Mucoromycota</taxon>
        <taxon>Mortierellomycotina</taxon>
        <taxon>Mortierellomycetes</taxon>
        <taxon>Mortierellales</taxon>
        <taxon>Mortierellaceae</taxon>
        <taxon>Lobosporangium</taxon>
    </lineage>
</organism>
<dbReference type="PANTHER" id="PTHR43628">
    <property type="entry name" value="ACTIVATOR OF C KINASE PROTEIN 1-RELATED"/>
    <property type="match status" value="1"/>
</dbReference>
<dbReference type="SMART" id="SM00671">
    <property type="entry name" value="SEL1"/>
    <property type="match status" value="3"/>
</dbReference>
<evidence type="ECO:0000313" key="3">
    <source>
        <dbReference type="Proteomes" id="UP000193648"/>
    </source>
</evidence>
<dbReference type="EMBL" id="MCFF01000007">
    <property type="protein sequence ID" value="ORZ26329.1"/>
    <property type="molecule type" value="Genomic_DNA"/>
</dbReference>
<dbReference type="PANTHER" id="PTHR43628:SF1">
    <property type="entry name" value="CHITIN SYNTHASE REGULATORY FACTOR 2-RELATED"/>
    <property type="match status" value="1"/>
</dbReference>
<dbReference type="GO" id="GO:0010972">
    <property type="term" value="P:negative regulation of G2/M transition of mitotic cell cycle"/>
    <property type="evidence" value="ECO:0007669"/>
    <property type="project" value="TreeGrafter"/>
</dbReference>
<proteinExistence type="predicted"/>
<dbReference type="SUPFAM" id="SSF81901">
    <property type="entry name" value="HCP-like"/>
    <property type="match status" value="1"/>
</dbReference>
<dbReference type="InParanoid" id="A0A1Y2GVP3"/>
<dbReference type="Gene3D" id="1.25.40.10">
    <property type="entry name" value="Tetratricopeptide repeat domain"/>
    <property type="match status" value="1"/>
</dbReference>
<dbReference type="InterPro" id="IPR011990">
    <property type="entry name" value="TPR-like_helical_dom_sf"/>
</dbReference>
<feature type="non-terminal residue" evidence="2">
    <location>
        <position position="207"/>
    </location>
</feature>
<sequence>MRGKDSSKNAFQPLAPKALTPAQQREVEADENIQKAIELHENNQLEEATRYFALAAQSENPLGQLMYGLSLRHGWGCKSNPAEAIKYLQRAADAKPRASQQTLRRMGSMDRKEAIAMARRELVMALYELGMSYLKGWGVNKDKKVAFTYFKIAADLGDADSQNETALCYYEGIGIEKDMYESARYYRMAAAQGASQLGNSWIWKPKY</sequence>
<name>A0A1Y2GVP3_9FUNG</name>
<dbReference type="GeneID" id="33562455"/>
<dbReference type="OrthoDB" id="2148946at2759"/>
<comment type="caution">
    <text evidence="2">The sequence shown here is derived from an EMBL/GenBank/DDBJ whole genome shotgun (WGS) entry which is preliminary data.</text>
</comment>
<dbReference type="STRING" id="64571.A0A1Y2GVP3"/>
<reference evidence="2 3" key="1">
    <citation type="submission" date="2016-07" db="EMBL/GenBank/DDBJ databases">
        <title>Pervasive Adenine N6-methylation of Active Genes in Fungi.</title>
        <authorList>
            <consortium name="DOE Joint Genome Institute"/>
            <person name="Mondo S.J."/>
            <person name="Dannebaum R.O."/>
            <person name="Kuo R.C."/>
            <person name="Labutti K."/>
            <person name="Haridas S."/>
            <person name="Kuo A."/>
            <person name="Salamov A."/>
            <person name="Ahrendt S.R."/>
            <person name="Lipzen A."/>
            <person name="Sullivan W."/>
            <person name="Andreopoulos W.B."/>
            <person name="Clum A."/>
            <person name="Lindquist E."/>
            <person name="Daum C."/>
            <person name="Ramamoorthy G.K."/>
            <person name="Gryganskyi A."/>
            <person name="Culley D."/>
            <person name="Magnuson J.K."/>
            <person name="James T.Y."/>
            <person name="O'Malley M.A."/>
            <person name="Stajich J.E."/>
            <person name="Spatafora J.W."/>
            <person name="Visel A."/>
            <person name="Grigoriev I.V."/>
        </authorList>
    </citation>
    <scope>NUCLEOTIDE SEQUENCE [LARGE SCALE GENOMIC DNA]</scope>
    <source>
        <strain evidence="2 3">NRRL 3116</strain>
    </source>
</reference>
<gene>
    <name evidence="2" type="ORF">BCR41DRAFT_301185</name>
</gene>
<dbReference type="InterPro" id="IPR006597">
    <property type="entry name" value="Sel1-like"/>
</dbReference>
<evidence type="ECO:0000256" key="1">
    <source>
        <dbReference type="SAM" id="MobiDB-lite"/>
    </source>
</evidence>
<feature type="region of interest" description="Disordered" evidence="1">
    <location>
        <begin position="1"/>
        <end position="24"/>
    </location>
</feature>
<evidence type="ECO:0000313" key="2">
    <source>
        <dbReference type="EMBL" id="ORZ26329.1"/>
    </source>
</evidence>
<dbReference type="InterPro" id="IPR052945">
    <property type="entry name" value="Mitotic_Regulator"/>
</dbReference>
<evidence type="ECO:0008006" key="4">
    <source>
        <dbReference type="Google" id="ProtNLM"/>
    </source>
</evidence>
<dbReference type="RefSeq" id="XP_021884094.1">
    <property type="nucleotide sequence ID" value="XM_022020611.1"/>
</dbReference>